<dbReference type="RefSeq" id="WP_118197716.1">
    <property type="nucleotide sequence ID" value="NZ_QRHZ01000003.1"/>
</dbReference>
<evidence type="ECO:0000313" key="3">
    <source>
        <dbReference type="Proteomes" id="UP000284220"/>
    </source>
</evidence>
<accession>A0A414SF21</accession>
<dbReference type="Pfam" id="PF04326">
    <property type="entry name" value="SLFN_AlbA_2"/>
    <property type="match status" value="1"/>
</dbReference>
<comment type="caution">
    <text evidence="2">The sequence shown here is derived from an EMBL/GenBank/DDBJ whole genome shotgun (WGS) entry which is preliminary data.</text>
</comment>
<sequence>MEKVKLEEEIKELLLRGHEGGYWDYKSDYADCPEDKLMDYICMANNLEGRDVYLIYGVDNDGKIIGIENTSYKRCNTKEINEFLRNKPFAGGYIPSISVDVLLLEGHELDVVTIKNTNKTPYYLTKNYNQTKEKMSKTLKAGAIYTRVNDQNTPRELTANMEHTEYLWRKRFGIDMTPSEKLMKLLEDVGDWSETRWDIDRHSYNIHNPKYQINVLDSQDTYETLSYFYDDERMLYAPLKLNYLTTTLYETELWYMDMGRCLIPKPEHKYDIEHGVYYYYIEKDSLNGKLLPLFAYGKSQCCDRSGREVPVLIFENKKMRTEFENWLEDNLFLKEKYIADLENSAIFQHIKRKEAKNGKSTCGVLEVAVAFRFYKKWIKQ</sequence>
<dbReference type="InterPro" id="IPR007421">
    <property type="entry name" value="Schlafen_AlbA_2_dom"/>
</dbReference>
<dbReference type="Gene3D" id="3.30.950.30">
    <property type="entry name" value="Schlafen, AAA domain"/>
    <property type="match status" value="1"/>
</dbReference>
<gene>
    <name evidence="2" type="ORF">DW272_07485</name>
</gene>
<feature type="domain" description="Schlafen AlbA-2" evidence="1">
    <location>
        <begin position="19"/>
        <end position="154"/>
    </location>
</feature>
<keyword evidence="2" id="KW-0067">ATP-binding</keyword>
<evidence type="ECO:0000313" key="2">
    <source>
        <dbReference type="EMBL" id="RHG17862.1"/>
    </source>
</evidence>
<keyword evidence="2" id="KW-0547">Nucleotide-binding</keyword>
<reference evidence="2 3" key="1">
    <citation type="submission" date="2018-08" db="EMBL/GenBank/DDBJ databases">
        <title>A genome reference for cultivated species of the human gut microbiota.</title>
        <authorList>
            <person name="Zou Y."/>
            <person name="Xue W."/>
            <person name="Luo G."/>
        </authorList>
    </citation>
    <scope>NUCLEOTIDE SEQUENCE [LARGE SCALE GENOMIC DNA]</scope>
    <source>
        <strain evidence="2 3">AM22-9LB</strain>
    </source>
</reference>
<dbReference type="EMBL" id="QRHZ01000003">
    <property type="protein sequence ID" value="RHG17862.1"/>
    <property type="molecule type" value="Genomic_DNA"/>
</dbReference>
<dbReference type="GO" id="GO:0005524">
    <property type="term" value="F:ATP binding"/>
    <property type="evidence" value="ECO:0007669"/>
    <property type="project" value="UniProtKB-KW"/>
</dbReference>
<dbReference type="AlphaFoldDB" id="A0A414SF21"/>
<dbReference type="InterPro" id="IPR038461">
    <property type="entry name" value="Schlafen_AlbA_2_dom_sf"/>
</dbReference>
<protein>
    <submittedName>
        <fullName evidence="2">ATP-binding protein</fullName>
    </submittedName>
</protein>
<evidence type="ECO:0000259" key="1">
    <source>
        <dbReference type="Pfam" id="PF04326"/>
    </source>
</evidence>
<proteinExistence type="predicted"/>
<organism evidence="2 3">
    <name type="scientific">Blautia obeum</name>
    <dbReference type="NCBI Taxonomy" id="40520"/>
    <lineage>
        <taxon>Bacteria</taxon>
        <taxon>Bacillati</taxon>
        <taxon>Bacillota</taxon>
        <taxon>Clostridia</taxon>
        <taxon>Lachnospirales</taxon>
        <taxon>Lachnospiraceae</taxon>
        <taxon>Blautia</taxon>
    </lineage>
</organism>
<dbReference type="Proteomes" id="UP000284220">
    <property type="component" value="Unassembled WGS sequence"/>
</dbReference>
<name>A0A414SF21_9FIRM</name>